<feature type="non-terminal residue" evidence="3">
    <location>
        <position position="211"/>
    </location>
</feature>
<dbReference type="Proteomes" id="UP000235965">
    <property type="component" value="Unassembled WGS sequence"/>
</dbReference>
<feature type="region of interest" description="Disordered" evidence="2">
    <location>
        <begin position="23"/>
        <end position="61"/>
    </location>
</feature>
<reference evidence="3 4" key="1">
    <citation type="submission" date="2017-12" db="EMBL/GenBank/DDBJ databases">
        <title>Hemimetabolous genomes reveal molecular basis of termite eusociality.</title>
        <authorList>
            <person name="Harrison M.C."/>
            <person name="Jongepier E."/>
            <person name="Robertson H.M."/>
            <person name="Arning N."/>
            <person name="Bitard-Feildel T."/>
            <person name="Chao H."/>
            <person name="Childers C.P."/>
            <person name="Dinh H."/>
            <person name="Doddapaneni H."/>
            <person name="Dugan S."/>
            <person name="Gowin J."/>
            <person name="Greiner C."/>
            <person name="Han Y."/>
            <person name="Hu H."/>
            <person name="Hughes D.S.T."/>
            <person name="Huylmans A.-K."/>
            <person name="Kemena C."/>
            <person name="Kremer L.P.M."/>
            <person name="Lee S.L."/>
            <person name="Lopez-Ezquerra A."/>
            <person name="Mallet L."/>
            <person name="Monroy-Kuhn J.M."/>
            <person name="Moser A."/>
            <person name="Murali S.C."/>
            <person name="Muzny D.M."/>
            <person name="Otani S."/>
            <person name="Piulachs M.-D."/>
            <person name="Poelchau M."/>
            <person name="Qu J."/>
            <person name="Schaub F."/>
            <person name="Wada-Katsumata A."/>
            <person name="Worley K.C."/>
            <person name="Xie Q."/>
            <person name="Ylla G."/>
            <person name="Poulsen M."/>
            <person name="Gibbs R.A."/>
            <person name="Schal C."/>
            <person name="Richards S."/>
            <person name="Belles X."/>
            <person name="Korb J."/>
            <person name="Bornberg-Bauer E."/>
        </authorList>
    </citation>
    <scope>NUCLEOTIDE SEQUENCE [LARGE SCALE GENOMIC DNA]</scope>
    <source>
        <tissue evidence="3">Whole body</tissue>
    </source>
</reference>
<keyword evidence="1" id="KW-0175">Coiled coil</keyword>
<dbReference type="InParanoid" id="A0A2J7QY72"/>
<evidence type="ECO:0000256" key="2">
    <source>
        <dbReference type="SAM" id="MobiDB-lite"/>
    </source>
</evidence>
<accession>A0A2J7QY72</accession>
<protein>
    <submittedName>
        <fullName evidence="3">Uncharacterized protein</fullName>
    </submittedName>
</protein>
<name>A0A2J7QY72_9NEOP</name>
<dbReference type="STRING" id="105785.A0A2J7QY72"/>
<sequence>MEKQDLQRIMEMLIEIKADRKVDKEEMETNRKKDKEDFLAKLDADRKVDKEETEANRKKDKEDFLAKLEADRKTDKEEMLARMDANMKTHQEDFLTKLDAYQEKATADKEELKAEMRSMRSQLDDKIQHKVENILAIVEHDKQNIQEELTKTCAAIEGNKRDFKAQLEVVQTRTERGITPTVVASTAQPPTFNGNSTWSVFRRQFETVAEH</sequence>
<dbReference type="OrthoDB" id="8300685at2759"/>
<gene>
    <name evidence="3" type="ORF">B7P43_G17584</name>
</gene>
<dbReference type="AlphaFoldDB" id="A0A2J7QY72"/>
<feature type="coiled-coil region" evidence="1">
    <location>
        <begin position="95"/>
        <end position="129"/>
    </location>
</feature>
<dbReference type="EMBL" id="NEVH01009130">
    <property type="protein sequence ID" value="PNF33532.1"/>
    <property type="molecule type" value="Genomic_DNA"/>
</dbReference>
<organism evidence="3 4">
    <name type="scientific">Cryptotermes secundus</name>
    <dbReference type="NCBI Taxonomy" id="105785"/>
    <lineage>
        <taxon>Eukaryota</taxon>
        <taxon>Metazoa</taxon>
        <taxon>Ecdysozoa</taxon>
        <taxon>Arthropoda</taxon>
        <taxon>Hexapoda</taxon>
        <taxon>Insecta</taxon>
        <taxon>Pterygota</taxon>
        <taxon>Neoptera</taxon>
        <taxon>Polyneoptera</taxon>
        <taxon>Dictyoptera</taxon>
        <taxon>Blattodea</taxon>
        <taxon>Blattoidea</taxon>
        <taxon>Termitoidae</taxon>
        <taxon>Kalotermitidae</taxon>
        <taxon>Cryptotermitinae</taxon>
        <taxon>Cryptotermes</taxon>
    </lineage>
</organism>
<evidence type="ECO:0000313" key="3">
    <source>
        <dbReference type="EMBL" id="PNF33532.1"/>
    </source>
</evidence>
<keyword evidence="4" id="KW-1185">Reference proteome</keyword>
<comment type="caution">
    <text evidence="3">The sequence shown here is derived from an EMBL/GenBank/DDBJ whole genome shotgun (WGS) entry which is preliminary data.</text>
</comment>
<evidence type="ECO:0000256" key="1">
    <source>
        <dbReference type="SAM" id="Coils"/>
    </source>
</evidence>
<evidence type="ECO:0000313" key="4">
    <source>
        <dbReference type="Proteomes" id="UP000235965"/>
    </source>
</evidence>
<proteinExistence type="predicted"/>